<dbReference type="PANTHER" id="PTHR30290">
    <property type="entry name" value="PERIPLASMIC BINDING COMPONENT OF ABC TRANSPORTER"/>
    <property type="match status" value="1"/>
</dbReference>
<dbReference type="GO" id="GO:1904680">
    <property type="term" value="F:peptide transmembrane transporter activity"/>
    <property type="evidence" value="ECO:0007669"/>
    <property type="project" value="TreeGrafter"/>
</dbReference>
<dbReference type="GO" id="GO:0043190">
    <property type="term" value="C:ATP-binding cassette (ABC) transporter complex"/>
    <property type="evidence" value="ECO:0007669"/>
    <property type="project" value="InterPro"/>
</dbReference>
<dbReference type="Gene3D" id="3.90.76.10">
    <property type="entry name" value="Dipeptide-binding Protein, Domain 1"/>
    <property type="match status" value="1"/>
</dbReference>
<comment type="similarity">
    <text evidence="1">Belongs to the bacterial solute-binding protein 5 family.</text>
</comment>
<dbReference type="FunFam" id="3.90.76.10:FF:000004">
    <property type="entry name" value="Peptide ABC transporter substrate-binding protein"/>
    <property type="match status" value="1"/>
</dbReference>
<dbReference type="CDD" id="cd08500">
    <property type="entry name" value="PBP2_NikA_DppA_OppA_like_4"/>
    <property type="match status" value="1"/>
</dbReference>
<gene>
    <name evidence="5" type="ORF">HCG48_15110</name>
</gene>
<dbReference type="InterPro" id="IPR030678">
    <property type="entry name" value="Peptide/Ni-bd"/>
</dbReference>
<dbReference type="Gene3D" id="3.40.190.10">
    <property type="entry name" value="Periplasmic binding protein-like II"/>
    <property type="match status" value="1"/>
</dbReference>
<feature type="domain" description="Solute-binding protein family 5" evidence="4">
    <location>
        <begin position="91"/>
        <end position="489"/>
    </location>
</feature>
<dbReference type="PANTHER" id="PTHR30290:SF9">
    <property type="entry name" value="OLIGOPEPTIDE-BINDING PROTEIN APPA"/>
    <property type="match status" value="1"/>
</dbReference>
<evidence type="ECO:0000256" key="3">
    <source>
        <dbReference type="ARBA" id="ARBA00022729"/>
    </source>
</evidence>
<dbReference type="PIRSF" id="PIRSF002741">
    <property type="entry name" value="MppA"/>
    <property type="match status" value="1"/>
</dbReference>
<evidence type="ECO:0000259" key="4">
    <source>
        <dbReference type="Pfam" id="PF00496"/>
    </source>
</evidence>
<dbReference type="GO" id="GO:0042597">
    <property type="term" value="C:periplasmic space"/>
    <property type="evidence" value="ECO:0007669"/>
    <property type="project" value="UniProtKB-ARBA"/>
</dbReference>
<dbReference type="KEGG" id="oxy:HCG48_15110"/>
<reference evidence="5 6" key="1">
    <citation type="submission" date="2020-04" db="EMBL/GenBank/DDBJ databases">
        <authorList>
            <person name="Basu S."/>
            <person name="Maruthanayagam V."/>
            <person name="Chakraborty S."/>
            <person name="Pramanik A."/>
            <person name="Mukherjee J."/>
            <person name="Brink B."/>
        </authorList>
    </citation>
    <scope>NUCLEOTIDE SEQUENCE [LARGE SCALE GENOMIC DNA]</scope>
    <source>
        <strain evidence="5 6">AP17</strain>
    </source>
</reference>
<dbReference type="GO" id="GO:0015833">
    <property type="term" value="P:peptide transport"/>
    <property type="evidence" value="ECO:0007669"/>
    <property type="project" value="TreeGrafter"/>
</dbReference>
<dbReference type="Gene3D" id="3.10.105.10">
    <property type="entry name" value="Dipeptide-binding Protein, Domain 3"/>
    <property type="match status" value="1"/>
</dbReference>
<keyword evidence="3" id="KW-0732">Signal</keyword>
<protein>
    <submittedName>
        <fullName evidence="5">ABC transporter substrate-binding protein</fullName>
    </submittedName>
</protein>
<dbReference type="EMBL" id="CP051167">
    <property type="protein sequence ID" value="QIZ71750.1"/>
    <property type="molecule type" value="Genomic_DNA"/>
</dbReference>
<evidence type="ECO:0000256" key="2">
    <source>
        <dbReference type="ARBA" id="ARBA00022448"/>
    </source>
</evidence>
<evidence type="ECO:0000256" key="1">
    <source>
        <dbReference type="ARBA" id="ARBA00005695"/>
    </source>
</evidence>
<keyword evidence="6" id="KW-1185">Reference proteome</keyword>
<proteinExistence type="inferred from homology"/>
<dbReference type="RefSeq" id="WP_168569902.1">
    <property type="nucleotide sequence ID" value="NZ_CP051167.1"/>
</dbReference>
<dbReference type="InterPro" id="IPR039424">
    <property type="entry name" value="SBP_5"/>
</dbReference>
<dbReference type="InterPro" id="IPR000914">
    <property type="entry name" value="SBP_5_dom"/>
</dbReference>
<evidence type="ECO:0000313" key="5">
    <source>
        <dbReference type="EMBL" id="QIZ71750.1"/>
    </source>
</evidence>
<dbReference type="Pfam" id="PF00496">
    <property type="entry name" value="SBP_bac_5"/>
    <property type="match status" value="1"/>
</dbReference>
<evidence type="ECO:0000313" key="6">
    <source>
        <dbReference type="Proteomes" id="UP000500857"/>
    </source>
</evidence>
<dbReference type="AlphaFoldDB" id="A0A6H1U0R3"/>
<sequence length="605" mass="68262">MFTPIVTIQTLINLGRSPRRILSLGLAFLLSFSLAACNPARFKTDAAEVNQLVWTILSDPKTFNPALSTEVPNIFSLTFEGLTTTNGITAEVEPGLAESWEIAEDKLRYVFTLREGLRWSDGEPLTSDDVVFSFNEVYFNEKVPTSTRDVLRIGESGALPKVRAIDDRRIEFTLPEPFAPFLRTMGTEILPAHILRPTIEQTDAEGNPLFLSTWGIDTPPENIIVNGPYQLESYLTSEQVIYRRNPYYWRKDAEGNSQPYIERIVWQIVESTDTSLLKFISGTSDSIGVSPENFSFLKPREERENFTIYNGGPASGTTFIAFNLNKGRNPDGTPVVEPMKSRWFQKVEFRQAIAYAIDRQTTIDNTFRGLGKPQHSPISVQSPYYLSPEEGLKTYDFNPDKAKELLLGSGFQYNDRDELLDAEGNRVRFTLITNAGNKTREAMGAQIKQDLSKIGIQVDFQPISFNALVAKLSDSLDWDCHLIGFTGGVEPNGGANFWLPEGRLHIFNQKRQPGQTPLIGWEVADWERKIGDLYIKGAQELDEAKRKEIYAETQRLTQEYLPVIHLVNPLSLAAVRDRVKGIEYSALGGAFWNLYELKIEESTEE</sequence>
<dbReference type="SUPFAM" id="SSF53850">
    <property type="entry name" value="Periplasmic binding protein-like II"/>
    <property type="match status" value="1"/>
</dbReference>
<dbReference type="Proteomes" id="UP000500857">
    <property type="component" value="Chromosome"/>
</dbReference>
<keyword evidence="2" id="KW-0813">Transport</keyword>
<organism evidence="5 6">
    <name type="scientific">Oxynema aestuarii AP17</name>
    <dbReference type="NCBI Taxonomy" id="2064643"/>
    <lineage>
        <taxon>Bacteria</taxon>
        <taxon>Bacillati</taxon>
        <taxon>Cyanobacteriota</taxon>
        <taxon>Cyanophyceae</taxon>
        <taxon>Oscillatoriophycideae</taxon>
        <taxon>Oscillatoriales</taxon>
        <taxon>Oscillatoriaceae</taxon>
        <taxon>Oxynema</taxon>
        <taxon>Oxynema aestuarii</taxon>
    </lineage>
</organism>
<name>A0A6H1U0R3_9CYAN</name>
<accession>A0A6H1U0R3</accession>